<evidence type="ECO:0000313" key="3">
    <source>
        <dbReference type="Proteomes" id="UP000576645"/>
    </source>
</evidence>
<dbReference type="RefSeq" id="WP_171353734.1">
    <property type="nucleotide sequence ID" value="NZ_VTXP01000015.1"/>
</dbReference>
<organism evidence="2 3">
    <name type="scientific">Vibrio coralliilyticus</name>
    <dbReference type="NCBI Taxonomy" id="190893"/>
    <lineage>
        <taxon>Bacteria</taxon>
        <taxon>Pseudomonadati</taxon>
        <taxon>Pseudomonadota</taxon>
        <taxon>Gammaproteobacteria</taxon>
        <taxon>Vibrionales</taxon>
        <taxon>Vibrionaceae</taxon>
        <taxon>Vibrio</taxon>
    </lineage>
</organism>
<comment type="caution">
    <text evidence="2">The sequence shown here is derived from an EMBL/GenBank/DDBJ whole genome shotgun (WGS) entry which is preliminary data.</text>
</comment>
<dbReference type="Pfam" id="PF04266">
    <property type="entry name" value="ASCH"/>
    <property type="match status" value="1"/>
</dbReference>
<reference evidence="2 3" key="1">
    <citation type="submission" date="2019-09" db="EMBL/GenBank/DDBJ databases">
        <title>Draft genome sequencing and comparative genomics of hatchery-associated Vibrios.</title>
        <authorList>
            <person name="Kehlet-Delgado H."/>
            <person name="Mueller R.S."/>
        </authorList>
    </citation>
    <scope>NUCLEOTIDE SEQUENCE [LARGE SCALE GENOMIC DNA]</scope>
    <source>
        <strain evidence="2 3">09-121-3</strain>
    </source>
</reference>
<name>A0AAP6ZRE0_9VIBR</name>
<dbReference type="InterPro" id="IPR007374">
    <property type="entry name" value="ASCH_domain"/>
</dbReference>
<gene>
    <name evidence="2" type="ORF">F0238_21155</name>
</gene>
<evidence type="ECO:0000259" key="1">
    <source>
        <dbReference type="Pfam" id="PF04266"/>
    </source>
</evidence>
<feature type="domain" description="ASCH" evidence="1">
    <location>
        <begin position="13"/>
        <end position="57"/>
    </location>
</feature>
<dbReference type="Proteomes" id="UP000576645">
    <property type="component" value="Unassembled WGS sequence"/>
</dbReference>
<dbReference type="EMBL" id="VTXP01000015">
    <property type="protein sequence ID" value="NOJ25236.1"/>
    <property type="molecule type" value="Genomic_DNA"/>
</dbReference>
<evidence type="ECO:0000313" key="2">
    <source>
        <dbReference type="EMBL" id="NOJ25236.1"/>
    </source>
</evidence>
<dbReference type="SUPFAM" id="SSF88697">
    <property type="entry name" value="PUA domain-like"/>
    <property type="match status" value="1"/>
</dbReference>
<proteinExistence type="predicted"/>
<dbReference type="InterPro" id="IPR015947">
    <property type="entry name" value="PUA-like_sf"/>
</dbReference>
<dbReference type="Gene3D" id="2.30.130.30">
    <property type="entry name" value="Hypothetical protein"/>
    <property type="match status" value="1"/>
</dbReference>
<protein>
    <submittedName>
        <fullName evidence="2">ASCH domain-containing protein</fullName>
    </submittedName>
</protein>
<sequence>MLIQGIEISKGLIIDQPWIDLILNGSKCWEMRSHATNFRGDFALIQKGTGHIVGLSTLIDSLNPLSASELTVYMDKHRVDYQSQPELLKWNTPWVLGNSRRIKPVPYKHKRGAVVWINL</sequence>
<accession>A0AAP6ZRE0</accession>
<dbReference type="AlphaFoldDB" id="A0AAP6ZRE0"/>